<dbReference type="EMBL" id="JACRSQ010000002">
    <property type="protein sequence ID" value="MBC8542389.1"/>
    <property type="molecule type" value="Genomic_DNA"/>
</dbReference>
<dbReference type="GO" id="GO:0016020">
    <property type="term" value="C:membrane"/>
    <property type="evidence" value="ECO:0007669"/>
    <property type="project" value="UniProtKB-SubCell"/>
</dbReference>
<sequence>MKNYEQFKRLIMFVIGIVIISLLVLTFAFVWYTQYNDSIIMPFVNRGNWLVIAIYLVLLVLFQRIYNGYKVGYLKRSDVIYSQTLSVLITNVITYFQVSLIGRGLVNPVPFFLMTLVDILLIILWTYGANAIYSKLYPPHKMIIVYGSDLADSLSFKMSRRADKYEIRNAISIEEGLEAIQKEILQYESVIICDVKAPERNRLLKFCFENSIRTYITPKLSDIIIRSADEIHLFDTPLLLCRNMGLSFEQRVIKRFMDIVLSVVFLLVASPFMLLTAIAIKAYDRGPVFFKQKRCTLNKKVFEIYKFRSMIVDAEKDGIAMPAVDHDPRITPIGRFIRKTRLDELPQLFNVLKGDMSIVGPRPERVEHVEAYSREIPEFSYRLKVKGGLTGYAQIMGKYNTSAYDKLKLDLMYIENYSLLLDLKLLFMTVKVMFMKDSTEGFHKQNITSNVDQGNAIEKNN</sequence>
<feature type="transmembrane region" description="Helical" evidence="7">
    <location>
        <begin position="12"/>
        <end position="32"/>
    </location>
</feature>
<keyword evidence="6 7" id="KW-0472">Membrane</keyword>
<organism evidence="9 10">
    <name type="scientific">Bianquea renquensis</name>
    <dbReference type="NCBI Taxonomy" id="2763661"/>
    <lineage>
        <taxon>Bacteria</taxon>
        <taxon>Bacillati</taxon>
        <taxon>Bacillota</taxon>
        <taxon>Clostridia</taxon>
        <taxon>Eubacteriales</taxon>
        <taxon>Bianqueaceae</taxon>
        <taxon>Bianquea</taxon>
    </lineage>
</organism>
<dbReference type="AlphaFoldDB" id="A0A926HZQ9"/>
<dbReference type="InterPro" id="IPR017475">
    <property type="entry name" value="EPS_sugar_tfrase"/>
</dbReference>
<evidence type="ECO:0000259" key="8">
    <source>
        <dbReference type="Pfam" id="PF02397"/>
    </source>
</evidence>
<feature type="domain" description="Bacterial sugar transferase" evidence="8">
    <location>
        <begin position="254"/>
        <end position="434"/>
    </location>
</feature>
<comment type="subcellular location">
    <subcellularLocation>
        <location evidence="1">Membrane</location>
        <topology evidence="1">Multi-pass membrane protein</topology>
    </subcellularLocation>
</comment>
<keyword evidence="4 7" id="KW-0812">Transmembrane</keyword>
<keyword evidence="10" id="KW-1185">Reference proteome</keyword>
<evidence type="ECO:0000256" key="2">
    <source>
        <dbReference type="ARBA" id="ARBA00006464"/>
    </source>
</evidence>
<gene>
    <name evidence="9" type="ORF">H8730_02360</name>
</gene>
<dbReference type="GO" id="GO:0016780">
    <property type="term" value="F:phosphotransferase activity, for other substituted phosphate groups"/>
    <property type="evidence" value="ECO:0007669"/>
    <property type="project" value="TreeGrafter"/>
</dbReference>
<dbReference type="PANTHER" id="PTHR30576:SF0">
    <property type="entry name" value="UNDECAPRENYL-PHOSPHATE N-ACETYLGALACTOSAMINYL 1-PHOSPHATE TRANSFERASE-RELATED"/>
    <property type="match status" value="1"/>
</dbReference>
<name>A0A926HZQ9_9FIRM</name>
<feature type="transmembrane region" description="Helical" evidence="7">
    <location>
        <begin position="79"/>
        <end position="98"/>
    </location>
</feature>
<evidence type="ECO:0000313" key="10">
    <source>
        <dbReference type="Proteomes" id="UP000657006"/>
    </source>
</evidence>
<evidence type="ECO:0000256" key="5">
    <source>
        <dbReference type="ARBA" id="ARBA00022989"/>
    </source>
</evidence>
<dbReference type="Pfam" id="PF02397">
    <property type="entry name" value="Bac_transf"/>
    <property type="match status" value="1"/>
</dbReference>
<reference evidence="9" key="1">
    <citation type="submission" date="2020-08" db="EMBL/GenBank/DDBJ databases">
        <title>Genome public.</title>
        <authorList>
            <person name="Liu C."/>
            <person name="Sun Q."/>
        </authorList>
    </citation>
    <scope>NUCLEOTIDE SEQUENCE</scope>
    <source>
        <strain evidence="9">NSJ-32</strain>
    </source>
</reference>
<evidence type="ECO:0000256" key="4">
    <source>
        <dbReference type="ARBA" id="ARBA00022692"/>
    </source>
</evidence>
<feature type="transmembrane region" description="Helical" evidence="7">
    <location>
        <begin position="259"/>
        <end position="280"/>
    </location>
</feature>
<dbReference type="Proteomes" id="UP000657006">
    <property type="component" value="Unassembled WGS sequence"/>
</dbReference>
<accession>A0A926HZQ9</accession>
<keyword evidence="3 9" id="KW-0808">Transferase</keyword>
<comment type="similarity">
    <text evidence="2">Belongs to the bacterial sugar transferase family.</text>
</comment>
<feature type="transmembrane region" description="Helical" evidence="7">
    <location>
        <begin position="110"/>
        <end position="133"/>
    </location>
</feature>
<evidence type="ECO:0000256" key="3">
    <source>
        <dbReference type="ARBA" id="ARBA00022679"/>
    </source>
</evidence>
<keyword evidence="5 7" id="KW-1133">Transmembrane helix</keyword>
<dbReference type="RefSeq" id="WP_249289252.1">
    <property type="nucleotide sequence ID" value="NZ_JACRSQ010000002.1"/>
</dbReference>
<protein>
    <submittedName>
        <fullName evidence="9">Sugar transferase</fullName>
    </submittedName>
</protein>
<dbReference type="InterPro" id="IPR003362">
    <property type="entry name" value="Bact_transf"/>
</dbReference>
<evidence type="ECO:0000256" key="6">
    <source>
        <dbReference type="ARBA" id="ARBA00023136"/>
    </source>
</evidence>
<comment type="caution">
    <text evidence="9">The sequence shown here is derived from an EMBL/GenBank/DDBJ whole genome shotgun (WGS) entry which is preliminary data.</text>
</comment>
<dbReference type="NCBIfam" id="TIGR03025">
    <property type="entry name" value="EPS_sugtrans"/>
    <property type="match status" value="1"/>
</dbReference>
<evidence type="ECO:0000313" key="9">
    <source>
        <dbReference type="EMBL" id="MBC8542389.1"/>
    </source>
</evidence>
<evidence type="ECO:0000256" key="1">
    <source>
        <dbReference type="ARBA" id="ARBA00004141"/>
    </source>
</evidence>
<proteinExistence type="inferred from homology"/>
<dbReference type="PANTHER" id="PTHR30576">
    <property type="entry name" value="COLANIC BIOSYNTHESIS UDP-GLUCOSE LIPID CARRIER TRANSFERASE"/>
    <property type="match status" value="1"/>
</dbReference>
<feature type="transmembrane region" description="Helical" evidence="7">
    <location>
        <begin position="47"/>
        <end position="67"/>
    </location>
</feature>
<evidence type="ECO:0000256" key="7">
    <source>
        <dbReference type="SAM" id="Phobius"/>
    </source>
</evidence>